<dbReference type="Gene3D" id="2.70.160.11">
    <property type="entry name" value="Hnrnp arginine n-methyltransferase1"/>
    <property type="match status" value="1"/>
</dbReference>
<name>A0A8H8DFX4_9FUNG</name>
<dbReference type="InterPro" id="IPR055135">
    <property type="entry name" value="PRMT_dom"/>
</dbReference>
<dbReference type="Pfam" id="PF22528">
    <property type="entry name" value="PRMT_C"/>
    <property type="match status" value="1"/>
</dbReference>
<keyword evidence="15" id="KW-1185">Reference proteome</keyword>
<evidence type="ECO:0000256" key="2">
    <source>
        <dbReference type="ARBA" id="ARBA00004496"/>
    </source>
</evidence>
<evidence type="ECO:0000256" key="3">
    <source>
        <dbReference type="ARBA" id="ARBA00011925"/>
    </source>
</evidence>
<evidence type="ECO:0000256" key="4">
    <source>
        <dbReference type="ARBA" id="ARBA00022490"/>
    </source>
</evidence>
<evidence type="ECO:0000256" key="12">
    <source>
        <dbReference type="ARBA" id="ARBA00049086"/>
    </source>
</evidence>
<dbReference type="AlphaFoldDB" id="A0A8H8DFX4"/>
<dbReference type="InterPro" id="IPR029063">
    <property type="entry name" value="SAM-dependent_MTases_sf"/>
</dbReference>
<dbReference type="GO" id="GO:0005634">
    <property type="term" value="C:nucleus"/>
    <property type="evidence" value="ECO:0007669"/>
    <property type="project" value="UniProtKB-SubCell"/>
</dbReference>
<protein>
    <recommendedName>
        <fullName evidence="3">type I protein arginine methyltransferase</fullName>
        <ecNumber evidence="3">2.1.1.319</ecNumber>
    </recommendedName>
</protein>
<evidence type="ECO:0000259" key="13">
    <source>
        <dbReference type="Pfam" id="PF22528"/>
    </source>
</evidence>
<keyword evidence="10" id="KW-0804">Transcription</keyword>
<gene>
    <name evidence="14" type="ORF">BJ554DRAFT_2953</name>
</gene>
<reference evidence="14 15" key="1">
    <citation type="journal article" name="Sci. Rep.">
        <title>Genome-scale phylogenetic analyses confirm Olpidium as the closest living zoosporic fungus to the non-flagellated, terrestrial fungi.</title>
        <authorList>
            <person name="Chang Y."/>
            <person name="Rochon D."/>
            <person name="Sekimoto S."/>
            <person name="Wang Y."/>
            <person name="Chovatia M."/>
            <person name="Sandor L."/>
            <person name="Salamov A."/>
            <person name="Grigoriev I.V."/>
            <person name="Stajich J.E."/>
            <person name="Spatafora J.W."/>
        </authorList>
    </citation>
    <scope>NUCLEOTIDE SEQUENCE [LARGE SCALE GENOMIC DNA]</scope>
    <source>
        <strain evidence="14">S191</strain>
    </source>
</reference>
<dbReference type="InterPro" id="IPR025799">
    <property type="entry name" value="Arg_MeTrfase"/>
</dbReference>
<keyword evidence="4" id="KW-0963">Cytoplasm</keyword>
<dbReference type="PANTHER" id="PTHR11006:SF10">
    <property type="entry name" value="HISTONE-ARGININE METHYLTRANSFERASE CARMER-RELATED"/>
    <property type="match status" value="1"/>
</dbReference>
<dbReference type="Proteomes" id="UP000673691">
    <property type="component" value="Unassembled WGS sequence"/>
</dbReference>
<dbReference type="OrthoDB" id="7848332at2759"/>
<dbReference type="SUPFAM" id="SSF53335">
    <property type="entry name" value="S-adenosyl-L-methionine-dependent methyltransferases"/>
    <property type="match status" value="1"/>
</dbReference>
<dbReference type="EC" id="2.1.1.319" evidence="3"/>
<organism evidence="14 15">
    <name type="scientific">Olpidium bornovanus</name>
    <dbReference type="NCBI Taxonomy" id="278681"/>
    <lineage>
        <taxon>Eukaryota</taxon>
        <taxon>Fungi</taxon>
        <taxon>Fungi incertae sedis</taxon>
        <taxon>Olpidiomycota</taxon>
        <taxon>Olpidiomycotina</taxon>
        <taxon>Olpidiomycetes</taxon>
        <taxon>Olpidiales</taxon>
        <taxon>Olpidiaceae</taxon>
        <taxon>Olpidium</taxon>
    </lineage>
</organism>
<evidence type="ECO:0000256" key="7">
    <source>
        <dbReference type="ARBA" id="ARBA00022691"/>
    </source>
</evidence>
<evidence type="ECO:0000256" key="10">
    <source>
        <dbReference type="ARBA" id="ARBA00023163"/>
    </source>
</evidence>
<dbReference type="Gene3D" id="3.40.50.150">
    <property type="entry name" value="Vaccinia Virus protein VP39"/>
    <property type="match status" value="1"/>
</dbReference>
<comment type="subcellular location">
    <subcellularLocation>
        <location evidence="2">Cytoplasm</location>
    </subcellularLocation>
    <subcellularLocation>
        <location evidence="1">Nucleus</location>
    </subcellularLocation>
</comment>
<evidence type="ECO:0000256" key="6">
    <source>
        <dbReference type="ARBA" id="ARBA00022679"/>
    </source>
</evidence>
<evidence type="ECO:0000313" key="14">
    <source>
        <dbReference type="EMBL" id="KAG5457119.1"/>
    </source>
</evidence>
<dbReference type="GO" id="GO:0035242">
    <property type="term" value="F:protein-arginine omega-N asymmetric methyltransferase activity"/>
    <property type="evidence" value="ECO:0007669"/>
    <property type="project" value="UniProtKB-EC"/>
</dbReference>
<evidence type="ECO:0000256" key="11">
    <source>
        <dbReference type="ARBA" id="ARBA00023242"/>
    </source>
</evidence>
<keyword evidence="6" id="KW-0808">Transferase</keyword>
<sequence>PHFHFRFRPYIAGKIETPGLPIPQVDTIISEPVGVLLVHERMVGLAFSWRLLCEIGLISDCLTRCQLESYIFARDRYLRPGGAMFPSGGTVYLAPFTDAGLWSETMAKVRFWEQECFYGVDLSPLAREARREIFSMPVIGNFDPRCLMVPEPSSHHGYHIDFTTVTTDELRSFDVPVSWTVNYTGIVHGIAGWFDVLFEPTPCMEADPVLFPRITLSTSPSQERTHWQQVRLLLPEPLAVNAGQHVRGTVRFRANDQRSYTISAGIELVCGGVAAERRGHTWELQDQTYNYATVPFVTDEEYRPEHHCVYPPADSSGGAQDVQQVSLSHPEPLIVDFMDVPERENAASQISYT</sequence>
<dbReference type="GO" id="GO:0032259">
    <property type="term" value="P:methylation"/>
    <property type="evidence" value="ECO:0007669"/>
    <property type="project" value="UniProtKB-KW"/>
</dbReference>
<comment type="caution">
    <text evidence="14">The sequence shown here is derived from an EMBL/GenBank/DDBJ whole genome shotgun (WGS) entry which is preliminary data.</text>
</comment>
<accession>A0A8H8DFX4</accession>
<dbReference type="GO" id="GO:0005737">
    <property type="term" value="C:cytoplasm"/>
    <property type="evidence" value="ECO:0007669"/>
    <property type="project" value="UniProtKB-SubCell"/>
</dbReference>
<evidence type="ECO:0000313" key="15">
    <source>
        <dbReference type="Proteomes" id="UP000673691"/>
    </source>
</evidence>
<evidence type="ECO:0000256" key="8">
    <source>
        <dbReference type="ARBA" id="ARBA00022853"/>
    </source>
</evidence>
<dbReference type="GO" id="GO:0070611">
    <property type="term" value="F:histone H3R2 methyltransferase activity"/>
    <property type="evidence" value="ECO:0007669"/>
    <property type="project" value="TreeGrafter"/>
</dbReference>
<proteinExistence type="predicted"/>
<keyword evidence="11" id="KW-0539">Nucleus</keyword>
<keyword evidence="8" id="KW-0156">Chromatin regulator</keyword>
<keyword evidence="5 14" id="KW-0489">Methyltransferase</keyword>
<feature type="domain" description="Protein arginine N-methyltransferase" evidence="13">
    <location>
        <begin position="89"/>
        <end position="260"/>
    </location>
</feature>
<keyword evidence="7" id="KW-0949">S-adenosyl-L-methionine</keyword>
<evidence type="ECO:0000256" key="1">
    <source>
        <dbReference type="ARBA" id="ARBA00004123"/>
    </source>
</evidence>
<feature type="non-terminal residue" evidence="14">
    <location>
        <position position="1"/>
    </location>
</feature>
<dbReference type="EMBL" id="JAEFCI010010596">
    <property type="protein sequence ID" value="KAG5457119.1"/>
    <property type="molecule type" value="Genomic_DNA"/>
</dbReference>
<comment type="catalytic activity">
    <reaction evidence="12">
        <text>L-arginyl-[protein] + 2 S-adenosyl-L-methionine = N(omega),N(omega)-dimethyl-L-arginyl-[protein] + 2 S-adenosyl-L-homocysteine + 2 H(+)</text>
        <dbReference type="Rhea" id="RHEA:48096"/>
        <dbReference type="Rhea" id="RHEA-COMP:10532"/>
        <dbReference type="Rhea" id="RHEA-COMP:11991"/>
        <dbReference type="ChEBI" id="CHEBI:15378"/>
        <dbReference type="ChEBI" id="CHEBI:29965"/>
        <dbReference type="ChEBI" id="CHEBI:57856"/>
        <dbReference type="ChEBI" id="CHEBI:59789"/>
        <dbReference type="ChEBI" id="CHEBI:61897"/>
        <dbReference type="EC" id="2.1.1.319"/>
    </reaction>
</comment>
<evidence type="ECO:0000256" key="5">
    <source>
        <dbReference type="ARBA" id="ARBA00022603"/>
    </source>
</evidence>
<keyword evidence="9" id="KW-0805">Transcription regulation</keyword>
<dbReference type="PANTHER" id="PTHR11006">
    <property type="entry name" value="PROTEIN ARGININE N-METHYLTRANSFERASE"/>
    <property type="match status" value="1"/>
</dbReference>
<evidence type="ECO:0000256" key="9">
    <source>
        <dbReference type="ARBA" id="ARBA00023015"/>
    </source>
</evidence>